<evidence type="ECO:0000313" key="2">
    <source>
        <dbReference type="EMBL" id="MFB9324548.1"/>
    </source>
</evidence>
<accession>A0ABV5KH51</accession>
<reference evidence="2 3" key="1">
    <citation type="submission" date="2024-09" db="EMBL/GenBank/DDBJ databases">
        <authorList>
            <person name="Sun Q."/>
            <person name="Mori K."/>
        </authorList>
    </citation>
    <scope>NUCLEOTIDE SEQUENCE [LARGE SCALE GENOMIC DNA]</scope>
    <source>
        <strain evidence="2 3">TISTR 2452</strain>
    </source>
</reference>
<proteinExistence type="predicted"/>
<name>A0ABV5KH51_9BACL</name>
<dbReference type="SUPFAM" id="SSF81606">
    <property type="entry name" value="PP2C-like"/>
    <property type="match status" value="1"/>
</dbReference>
<dbReference type="Pfam" id="PF13672">
    <property type="entry name" value="PP2C_2"/>
    <property type="match status" value="1"/>
</dbReference>
<dbReference type="InterPro" id="IPR036457">
    <property type="entry name" value="PPM-type-like_dom_sf"/>
</dbReference>
<dbReference type="InterPro" id="IPR001932">
    <property type="entry name" value="PPM-type_phosphatase-like_dom"/>
</dbReference>
<keyword evidence="3" id="KW-1185">Reference proteome</keyword>
<organism evidence="2 3">
    <name type="scientific">Paenibacillus aurantiacus</name>
    <dbReference type="NCBI Taxonomy" id="1936118"/>
    <lineage>
        <taxon>Bacteria</taxon>
        <taxon>Bacillati</taxon>
        <taxon>Bacillota</taxon>
        <taxon>Bacilli</taxon>
        <taxon>Bacillales</taxon>
        <taxon>Paenibacillaceae</taxon>
        <taxon>Paenibacillus</taxon>
    </lineage>
</organism>
<protein>
    <submittedName>
        <fullName evidence="2">Protein phosphatase 2C domain-containing protein</fullName>
    </submittedName>
</protein>
<feature type="domain" description="PPM-type phosphatase" evidence="1">
    <location>
        <begin position="26"/>
        <end position="251"/>
    </location>
</feature>
<dbReference type="RefSeq" id="WP_377488658.1">
    <property type="nucleotide sequence ID" value="NZ_JBHMDO010000003.1"/>
</dbReference>
<comment type="caution">
    <text evidence="2">The sequence shown here is derived from an EMBL/GenBank/DDBJ whole genome shotgun (WGS) entry which is preliminary data.</text>
</comment>
<dbReference type="EMBL" id="JBHMDO010000003">
    <property type="protein sequence ID" value="MFB9324548.1"/>
    <property type="molecule type" value="Genomic_DNA"/>
</dbReference>
<dbReference type="Proteomes" id="UP001589747">
    <property type="component" value="Unassembled WGS sequence"/>
</dbReference>
<evidence type="ECO:0000313" key="3">
    <source>
        <dbReference type="Proteomes" id="UP001589747"/>
    </source>
</evidence>
<gene>
    <name evidence="2" type="ORF">ACFFSY_01165</name>
</gene>
<sequence>MIVANNFCKGVQGLITYEQLTQKGGGLLNEDAIIVNPHANVYGVVDGVSSLVPYQNANGETGGFIAANLIKAHFESLAEDESLIDQLGKVNDQLREQMELSNIDPNKKEELWGAAAAIVRIHEDGVEYIQTGDCMILAVYENEEVRPLTWRQVSHLEAPAIVKWQEGITKGLRSQKELHEVVIDTLRQNRYQSNMDGGYGVLNGEERATRFFEYGRINRTCLKQIILLTDGLYPPNPIVPERSPYWSFVAHEILNKGLELYTRELLELEENDPECIRYIRFKQSDDKTGVVIHV</sequence>
<evidence type="ECO:0000259" key="1">
    <source>
        <dbReference type="Pfam" id="PF13672"/>
    </source>
</evidence>
<dbReference type="Gene3D" id="3.60.40.10">
    <property type="entry name" value="PPM-type phosphatase domain"/>
    <property type="match status" value="1"/>
</dbReference>